<evidence type="ECO:0000313" key="2">
    <source>
        <dbReference type="Proteomes" id="UP000011680"/>
    </source>
</evidence>
<protein>
    <submittedName>
        <fullName evidence="1">Uncharacterized protein</fullName>
    </submittedName>
</protein>
<sequence>MKREKLRSDVGAFAHTQNTPLLRGVHVGDKLLGFSVWIMQITLAQLCNTVISSRFIRERPINQSMLRKWPAYSPRDMVCPWSSFLSISFPDTEHDSLRGEREPDLIEHSQDLLVNLAHPRYPRRH</sequence>
<comment type="caution">
    <text evidence="1">The sequence shown here is derived from an EMBL/GenBank/DDBJ whole genome shotgun (WGS) entry which is preliminary data.</text>
</comment>
<organism evidence="1 2">
    <name type="scientific">Halococcus thailandensis JCM 13552</name>
    <dbReference type="NCBI Taxonomy" id="1227457"/>
    <lineage>
        <taxon>Archaea</taxon>
        <taxon>Methanobacteriati</taxon>
        <taxon>Methanobacteriota</taxon>
        <taxon>Stenosarchaea group</taxon>
        <taxon>Halobacteria</taxon>
        <taxon>Halobacteriales</taxon>
        <taxon>Halococcaceae</taxon>
        <taxon>Halococcus</taxon>
    </lineage>
</organism>
<accession>M0NH69</accession>
<dbReference type="EMBL" id="AOMF01000100">
    <property type="protein sequence ID" value="EMA55985.1"/>
    <property type="molecule type" value="Genomic_DNA"/>
</dbReference>
<proteinExistence type="predicted"/>
<reference evidence="1 2" key="1">
    <citation type="journal article" date="2014" name="PLoS Genet.">
        <title>Phylogenetically driven sequencing of extremely halophilic archaea reveals strategies for static and dynamic osmo-response.</title>
        <authorList>
            <person name="Becker E.A."/>
            <person name="Seitzer P.M."/>
            <person name="Tritt A."/>
            <person name="Larsen D."/>
            <person name="Krusor M."/>
            <person name="Yao A.I."/>
            <person name="Wu D."/>
            <person name="Madern D."/>
            <person name="Eisen J.A."/>
            <person name="Darling A.E."/>
            <person name="Facciotti M.T."/>
        </authorList>
    </citation>
    <scope>NUCLEOTIDE SEQUENCE [LARGE SCALE GENOMIC DNA]</scope>
    <source>
        <strain evidence="1 2">JCM 13552</strain>
    </source>
</reference>
<name>M0NH69_9EURY</name>
<evidence type="ECO:0000313" key="1">
    <source>
        <dbReference type="EMBL" id="EMA55985.1"/>
    </source>
</evidence>
<dbReference type="AlphaFoldDB" id="M0NH69"/>
<dbReference type="Proteomes" id="UP000011680">
    <property type="component" value="Unassembled WGS sequence"/>
</dbReference>
<keyword evidence="2" id="KW-1185">Reference proteome</keyword>
<gene>
    <name evidence="1" type="ORF">C451_04526</name>
</gene>